<keyword evidence="3" id="KW-1185">Reference proteome</keyword>
<dbReference type="InterPro" id="IPR023808">
    <property type="entry name" value="Nitrile_Hydratase_acc_put"/>
</dbReference>
<accession>A0ABY4AGI0</accession>
<gene>
    <name evidence="2" type="ORF">DHf2319_07800</name>
</gene>
<organism evidence="2 3">
    <name type="scientific">Orrella daihaiensis</name>
    <dbReference type="NCBI Taxonomy" id="2782176"/>
    <lineage>
        <taxon>Bacteria</taxon>
        <taxon>Pseudomonadati</taxon>
        <taxon>Pseudomonadota</taxon>
        <taxon>Betaproteobacteria</taxon>
        <taxon>Burkholderiales</taxon>
        <taxon>Alcaligenaceae</taxon>
        <taxon>Orrella</taxon>
    </lineage>
</organism>
<dbReference type="InterPro" id="IPR049054">
    <property type="entry name" value="CN_hydtase_beta-like_N"/>
</dbReference>
<dbReference type="Proteomes" id="UP000831607">
    <property type="component" value="Chromosome"/>
</dbReference>
<evidence type="ECO:0000313" key="3">
    <source>
        <dbReference type="Proteomes" id="UP000831607"/>
    </source>
</evidence>
<name>A0ABY4AGI0_9BURK</name>
<dbReference type="RefSeq" id="WP_243477557.1">
    <property type="nucleotide sequence ID" value="NZ_CP063982.1"/>
</dbReference>
<dbReference type="Gene3D" id="1.10.472.20">
    <property type="entry name" value="Nitrile hydratase, beta subunit"/>
    <property type="match status" value="1"/>
</dbReference>
<dbReference type="EMBL" id="CP063982">
    <property type="protein sequence ID" value="UOD49397.1"/>
    <property type="molecule type" value="Genomic_DNA"/>
</dbReference>
<feature type="domain" description="Nitrile hydratase beta subunit-like N-terminal" evidence="1">
    <location>
        <begin position="28"/>
        <end position="112"/>
    </location>
</feature>
<dbReference type="NCBIfam" id="TIGR03889">
    <property type="entry name" value="nitrile_acc"/>
    <property type="match status" value="1"/>
</dbReference>
<evidence type="ECO:0000259" key="1">
    <source>
        <dbReference type="Pfam" id="PF21006"/>
    </source>
</evidence>
<proteinExistence type="predicted"/>
<reference evidence="2 3" key="1">
    <citation type="submission" date="2020-11" db="EMBL/GenBank/DDBJ databases">
        <title>Algicoccus daihaiensis sp.nov., isolated from Daihai Lake in Inner Mongolia.</title>
        <authorList>
            <person name="Kai J."/>
        </authorList>
    </citation>
    <scope>NUCLEOTIDE SEQUENCE [LARGE SCALE GENOMIC DNA]</scope>
    <source>
        <strain evidence="3">f23</strain>
    </source>
</reference>
<dbReference type="InterPro" id="IPR008990">
    <property type="entry name" value="Elect_transpt_acc-like_dom_sf"/>
</dbReference>
<dbReference type="SUPFAM" id="SSF50090">
    <property type="entry name" value="Electron transport accessory proteins"/>
    <property type="match status" value="1"/>
</dbReference>
<dbReference type="InterPro" id="IPR042262">
    <property type="entry name" value="CN_hydtase_beta_C"/>
</dbReference>
<sequence>MPEIDWKAARQCQDALSQSGIDLPLLHDDGPAFHEPWQAQAFAMTLVLYERGLFSWEQWARTLSESIKAAQTHGDPDLGRTYYHHWLSALEKVALDAKVFSAEQLSVRQAGWRHATARTPHGLPIELSAAEKALPES</sequence>
<evidence type="ECO:0000313" key="2">
    <source>
        <dbReference type="EMBL" id="UOD49397.1"/>
    </source>
</evidence>
<protein>
    <submittedName>
        <fullName evidence="2">Nitrile hydratase accessory protein</fullName>
    </submittedName>
</protein>
<dbReference type="Pfam" id="PF21006">
    <property type="entry name" value="NHase_beta_N"/>
    <property type="match status" value="1"/>
</dbReference>